<reference evidence="2" key="2">
    <citation type="submission" date="2021-10" db="EMBL/GenBank/DDBJ databases">
        <title>Phylogenomics reveals ancestral predisposition of the termite-cultivated fungus Termitomyces towards a domesticated lifestyle.</title>
        <authorList>
            <person name="Auxier B."/>
            <person name="Grum-Grzhimaylo A."/>
            <person name="Cardenas M.E."/>
            <person name="Lodge J.D."/>
            <person name="Laessoe T."/>
            <person name="Pedersen O."/>
            <person name="Smith M.E."/>
            <person name="Kuyper T.W."/>
            <person name="Franco-Molano E.A."/>
            <person name="Baroni T.J."/>
            <person name="Aanen D.K."/>
        </authorList>
    </citation>
    <scope>NUCLEOTIDE SEQUENCE</scope>
    <source>
        <strain evidence="2">AP01</strain>
        <tissue evidence="2">Mycelium</tissue>
    </source>
</reference>
<dbReference type="Proteomes" id="UP000775547">
    <property type="component" value="Unassembled WGS sequence"/>
</dbReference>
<sequence>MDLGQLSKPNAIPLLPFAFSQLILIEALTHLWLVGVLGVIFKYNISSTNIGAAVLLTKIVCAKDLSPGTNRVAAVSPWLVILAR</sequence>
<protein>
    <submittedName>
        <fullName evidence="2">Uncharacterized protein</fullName>
    </submittedName>
</protein>
<evidence type="ECO:0000313" key="3">
    <source>
        <dbReference type="Proteomes" id="UP000775547"/>
    </source>
</evidence>
<keyword evidence="1" id="KW-1133">Transmembrane helix</keyword>
<evidence type="ECO:0000313" key="2">
    <source>
        <dbReference type="EMBL" id="KAG5643667.1"/>
    </source>
</evidence>
<comment type="caution">
    <text evidence="2">The sequence shown here is derived from an EMBL/GenBank/DDBJ whole genome shotgun (WGS) entry which is preliminary data.</text>
</comment>
<dbReference type="EMBL" id="JABCKV010000100">
    <property type="protein sequence ID" value="KAG5643667.1"/>
    <property type="molecule type" value="Genomic_DNA"/>
</dbReference>
<organism evidence="2 3">
    <name type="scientific">Asterophora parasitica</name>
    <dbReference type="NCBI Taxonomy" id="117018"/>
    <lineage>
        <taxon>Eukaryota</taxon>
        <taxon>Fungi</taxon>
        <taxon>Dikarya</taxon>
        <taxon>Basidiomycota</taxon>
        <taxon>Agaricomycotina</taxon>
        <taxon>Agaricomycetes</taxon>
        <taxon>Agaricomycetidae</taxon>
        <taxon>Agaricales</taxon>
        <taxon>Tricholomatineae</taxon>
        <taxon>Lyophyllaceae</taxon>
        <taxon>Asterophora</taxon>
    </lineage>
</organism>
<gene>
    <name evidence="2" type="ORF">DXG03_000498</name>
</gene>
<dbReference type="AlphaFoldDB" id="A0A9P7G3Z8"/>
<proteinExistence type="predicted"/>
<keyword evidence="1" id="KW-0472">Membrane</keyword>
<feature type="transmembrane region" description="Helical" evidence="1">
    <location>
        <begin position="20"/>
        <end position="41"/>
    </location>
</feature>
<evidence type="ECO:0000256" key="1">
    <source>
        <dbReference type="SAM" id="Phobius"/>
    </source>
</evidence>
<name>A0A9P7G3Z8_9AGAR</name>
<reference evidence="2" key="1">
    <citation type="submission" date="2020-07" db="EMBL/GenBank/DDBJ databases">
        <authorList>
            <person name="Nieuwenhuis M."/>
            <person name="Van De Peppel L.J.J."/>
        </authorList>
    </citation>
    <scope>NUCLEOTIDE SEQUENCE</scope>
    <source>
        <strain evidence="2">AP01</strain>
        <tissue evidence="2">Mycelium</tissue>
    </source>
</reference>
<accession>A0A9P7G3Z8</accession>
<dbReference type="OrthoDB" id="442352at2759"/>
<keyword evidence="1" id="KW-0812">Transmembrane</keyword>
<keyword evidence="3" id="KW-1185">Reference proteome</keyword>